<dbReference type="InterPro" id="IPR049362">
    <property type="entry name" value="TTI1_rpt"/>
</dbReference>
<dbReference type="GO" id="GO:0005737">
    <property type="term" value="C:cytoplasm"/>
    <property type="evidence" value="ECO:0007669"/>
    <property type="project" value="TreeGrafter"/>
</dbReference>
<name>A0A6A6XI66_9PLEO</name>
<dbReference type="PANTHER" id="PTHR18460">
    <property type="entry name" value="TEL2 INTERACTING PROTEIN 1 TTI1 FAMILY MEMBER"/>
    <property type="match status" value="1"/>
</dbReference>
<feature type="domain" description="TTI1 C-terminal TPR" evidence="3">
    <location>
        <begin position="773"/>
        <end position="924"/>
    </location>
</feature>
<dbReference type="InterPro" id="IPR057567">
    <property type="entry name" value="TPR_TTI1_C"/>
</dbReference>
<dbReference type="InterPro" id="IPR052587">
    <property type="entry name" value="TELO2-interacting_protein_1"/>
</dbReference>
<dbReference type="InterPro" id="IPR057566">
    <property type="entry name" value="TPR_TTI1_N"/>
</dbReference>
<dbReference type="InterPro" id="IPR011989">
    <property type="entry name" value="ARM-like"/>
</dbReference>
<sequence length="1059" mass="117045">MEKKQIFQLLKAPCVELIQVIANLPQRPNAKKEIVQSLAQLLKTLQQIAAKPDSLDAKLAEFAFVPISHVLRSSRTVPVHALELCLECISILLKTGWKGDLSPALSGQLLILFTFLANPSSAENGIPATSEELQAAAFKCMAELLAEVSRTFQGKAYLIETANIPTLGKAVLVMLDSLTEAKSNAVRLQALAAVQALTSGIDDRDALASFLPRMVSSLTKLLTPSSTKRASFRVLERGLDTMSLLLLRVLSDRKTKDLPSQPTGHEGKDSEQVIRTKSWLHATTTQIKIALANMLKLRNHDKREVRHSLLQLCLRVIQDCRLSLSECIGMVTETMVTLAGRGGEHDTIENDLKTLLYSDQKLSELLRDSLNGWVISLPRHMQSKDDASRRQIIQQISVAVRLLNGEQTDLTRIDDLLASNLRDGLSNVLGDSKTPRLLVESAAPTTIETGLVLSNAQSTTFQPLELRLKGQDDMIREFKYLLQELAKSNSAVTVAQDLVNGTEFGSEETQLASFWLSINLLKEMVNFDSATDDFLDLGTSSIQDEMLDVLYANSLAKLTKLSSDSNPHWHFQALSLEVVALQASRYKTDFRVELVEVLYPVLHLLGTPNLALRNHTMTCLNILADSCGYTSASDLVVSNVDYIINAVGLQLNYQDISPQAPQVLLMMMQLCGPSLLPYLDDLVGSMFSALERYHGYPKLVELLFSVLGGMSEEGVKAPQLMIAIDEETTQAQSGKATSMTDVIDAIKVMEADALKRDEDHQKATEGSFLRRPWKDTTEEDTDGQDVPHENEEEEQAVQAPEPPPPAPRTFDIILKISELTQHYLTSSSPSLRASLLGLLHTTIPALARHKNSFLPLINTLWPVLLPRLEDPEAYVVSNALDIVALMCAHAGNFMKGRIEGAWRALKAVQRRTLKKTDNQSEKSKPKSTSLNISHGESGLINATATSDLDTYRPELYVSGPTRMISDSLILLLSTIAKHVAIREEYFDDVLDMLDPVLSRSDVREALESRNADAVWLRLFNKSKQQGPKQGPGIAHQIESFVSIATIPGGQHRWNFVQVQ</sequence>
<feature type="compositionally biased region" description="Basic and acidic residues" evidence="1">
    <location>
        <begin position="914"/>
        <end position="924"/>
    </location>
</feature>
<feature type="domain" description="TTI1 N-terminal TPR" evidence="2">
    <location>
        <begin position="7"/>
        <end position="340"/>
    </location>
</feature>
<dbReference type="EMBL" id="MU001854">
    <property type="protein sequence ID" value="KAF2795595.1"/>
    <property type="molecule type" value="Genomic_DNA"/>
</dbReference>
<evidence type="ECO:0000259" key="2">
    <source>
        <dbReference type="Pfam" id="PF24173"/>
    </source>
</evidence>
<dbReference type="Pfam" id="PF24173">
    <property type="entry name" value="TPR_TTI1_N"/>
    <property type="match status" value="1"/>
</dbReference>
<organism evidence="4 5">
    <name type="scientific">Melanomma pulvis-pyrius CBS 109.77</name>
    <dbReference type="NCBI Taxonomy" id="1314802"/>
    <lineage>
        <taxon>Eukaryota</taxon>
        <taxon>Fungi</taxon>
        <taxon>Dikarya</taxon>
        <taxon>Ascomycota</taxon>
        <taxon>Pezizomycotina</taxon>
        <taxon>Dothideomycetes</taxon>
        <taxon>Pleosporomycetidae</taxon>
        <taxon>Pleosporales</taxon>
        <taxon>Melanommataceae</taxon>
        <taxon>Melanomma</taxon>
    </lineage>
</organism>
<dbReference type="Pfam" id="PF21547">
    <property type="entry name" value="TTI1"/>
    <property type="match status" value="1"/>
</dbReference>
<evidence type="ECO:0000256" key="1">
    <source>
        <dbReference type="SAM" id="MobiDB-lite"/>
    </source>
</evidence>
<dbReference type="Pfam" id="PF24181">
    <property type="entry name" value="TPR_TTI1_C"/>
    <property type="match status" value="1"/>
</dbReference>
<dbReference type="OrthoDB" id="49511at2759"/>
<dbReference type="AlphaFoldDB" id="A0A6A6XI66"/>
<reference evidence="4" key="1">
    <citation type="journal article" date="2020" name="Stud. Mycol.">
        <title>101 Dothideomycetes genomes: a test case for predicting lifestyles and emergence of pathogens.</title>
        <authorList>
            <person name="Haridas S."/>
            <person name="Albert R."/>
            <person name="Binder M."/>
            <person name="Bloem J."/>
            <person name="Labutti K."/>
            <person name="Salamov A."/>
            <person name="Andreopoulos B."/>
            <person name="Baker S."/>
            <person name="Barry K."/>
            <person name="Bills G."/>
            <person name="Bluhm B."/>
            <person name="Cannon C."/>
            <person name="Castanera R."/>
            <person name="Culley D."/>
            <person name="Daum C."/>
            <person name="Ezra D."/>
            <person name="Gonzalez J."/>
            <person name="Henrissat B."/>
            <person name="Kuo A."/>
            <person name="Liang C."/>
            <person name="Lipzen A."/>
            <person name="Lutzoni F."/>
            <person name="Magnuson J."/>
            <person name="Mondo S."/>
            <person name="Nolan M."/>
            <person name="Ohm R."/>
            <person name="Pangilinan J."/>
            <person name="Park H.-J."/>
            <person name="Ramirez L."/>
            <person name="Alfaro M."/>
            <person name="Sun H."/>
            <person name="Tritt A."/>
            <person name="Yoshinaga Y."/>
            <person name="Zwiers L.-H."/>
            <person name="Turgeon B."/>
            <person name="Goodwin S."/>
            <person name="Spatafora J."/>
            <person name="Crous P."/>
            <person name="Grigoriev I."/>
        </authorList>
    </citation>
    <scope>NUCLEOTIDE SEQUENCE</scope>
    <source>
        <strain evidence="4">CBS 109.77</strain>
    </source>
</reference>
<dbReference type="Proteomes" id="UP000799757">
    <property type="component" value="Unassembled WGS sequence"/>
</dbReference>
<feature type="region of interest" description="Disordered" evidence="1">
    <location>
        <begin position="913"/>
        <end position="934"/>
    </location>
</feature>
<evidence type="ECO:0000313" key="5">
    <source>
        <dbReference type="Proteomes" id="UP000799757"/>
    </source>
</evidence>
<evidence type="ECO:0000313" key="4">
    <source>
        <dbReference type="EMBL" id="KAF2795595.1"/>
    </source>
</evidence>
<evidence type="ECO:0000259" key="3">
    <source>
        <dbReference type="Pfam" id="PF24181"/>
    </source>
</evidence>
<accession>A0A6A6XI66</accession>
<dbReference type="Gene3D" id="1.25.10.10">
    <property type="entry name" value="Leucine-rich Repeat Variant"/>
    <property type="match status" value="1"/>
</dbReference>
<dbReference type="PANTHER" id="PTHR18460:SF3">
    <property type="entry name" value="TELO2-INTERACTING PROTEIN 1 HOMOLOG"/>
    <property type="match status" value="1"/>
</dbReference>
<keyword evidence="5" id="KW-1185">Reference proteome</keyword>
<gene>
    <name evidence="4" type="ORF">K505DRAFT_360053</name>
</gene>
<feature type="region of interest" description="Disordered" evidence="1">
    <location>
        <begin position="755"/>
        <end position="808"/>
    </location>
</feature>
<proteinExistence type="predicted"/>
<protein>
    <submittedName>
        <fullName evidence="4">ARM repeat-containing protein</fullName>
    </submittedName>
</protein>
<dbReference type="InterPro" id="IPR016024">
    <property type="entry name" value="ARM-type_fold"/>
</dbReference>
<dbReference type="SUPFAM" id="SSF48371">
    <property type="entry name" value="ARM repeat"/>
    <property type="match status" value="1"/>
</dbReference>